<dbReference type="InterPro" id="IPR012312">
    <property type="entry name" value="Hemerythrin-like"/>
</dbReference>
<sequence length="246" mass="28968">MSIIKENNKFIYTKSDYTDILANKDFHMPGWIWAHSTIFRAFELIENKLNSWNPKSVGEISTVVKAIRNVFEFLHQHHHHEDELVFPILKDQSEDIKNLLVKLDEQHVEWDRLQGEVNDIINSLLSIKSVQDQIEDVDRIIRELCLKFSETRHCVVSHFLDEEQTLLPIVVTIPKNKQNDIANHIQTQSRKDRLFKFSVCLINDAAQHDKAVENSFNSEVPWLIRKLVVGLWKKSEYNWFLKALEV</sequence>
<dbReference type="Pfam" id="PF01814">
    <property type="entry name" value="Hemerythrin"/>
    <property type="match status" value="1"/>
</dbReference>
<dbReference type="Gene3D" id="1.20.120.520">
    <property type="entry name" value="nmb1532 protein domain like"/>
    <property type="match status" value="1"/>
</dbReference>
<accession>D3BCM2</accession>
<evidence type="ECO:0000313" key="2">
    <source>
        <dbReference type="EMBL" id="EFA80664.1"/>
    </source>
</evidence>
<organism evidence="2 3">
    <name type="scientific">Heterostelium pallidum (strain ATCC 26659 / Pp 5 / PN500)</name>
    <name type="common">Cellular slime mold</name>
    <name type="synonym">Polysphondylium pallidum</name>
    <dbReference type="NCBI Taxonomy" id="670386"/>
    <lineage>
        <taxon>Eukaryota</taxon>
        <taxon>Amoebozoa</taxon>
        <taxon>Evosea</taxon>
        <taxon>Eumycetozoa</taxon>
        <taxon>Dictyostelia</taxon>
        <taxon>Acytosteliales</taxon>
        <taxon>Acytosteliaceae</taxon>
        <taxon>Heterostelium</taxon>
    </lineage>
</organism>
<dbReference type="EMBL" id="ADBJ01000028">
    <property type="protein sequence ID" value="EFA80664.1"/>
    <property type="molecule type" value="Genomic_DNA"/>
</dbReference>
<dbReference type="Proteomes" id="UP000001396">
    <property type="component" value="Unassembled WGS sequence"/>
</dbReference>
<feature type="domain" description="Hemerythrin-like" evidence="1">
    <location>
        <begin position="35"/>
        <end position="169"/>
    </location>
</feature>
<proteinExistence type="predicted"/>
<dbReference type="OMA" id="WIATHIA"/>
<dbReference type="CDD" id="cd12108">
    <property type="entry name" value="Hr-like"/>
    <property type="match status" value="1"/>
</dbReference>
<dbReference type="InParanoid" id="D3BCM2"/>
<evidence type="ECO:0000313" key="3">
    <source>
        <dbReference type="Proteomes" id="UP000001396"/>
    </source>
</evidence>
<keyword evidence="3" id="KW-1185">Reference proteome</keyword>
<dbReference type="RefSeq" id="XP_020432784.1">
    <property type="nucleotide sequence ID" value="XM_020577110.1"/>
</dbReference>
<comment type="caution">
    <text evidence="2">The sequence shown here is derived from an EMBL/GenBank/DDBJ whole genome shotgun (WGS) entry which is preliminary data.</text>
</comment>
<dbReference type="GeneID" id="31361730"/>
<protein>
    <recommendedName>
        <fullName evidence="1">Hemerythrin-like domain-containing protein</fullName>
    </recommendedName>
</protein>
<reference evidence="2 3" key="1">
    <citation type="journal article" date="2011" name="Genome Res.">
        <title>Phylogeny-wide analysis of social amoeba genomes highlights ancient origins for complex intercellular communication.</title>
        <authorList>
            <person name="Heidel A.J."/>
            <person name="Lawal H.M."/>
            <person name="Felder M."/>
            <person name="Schilde C."/>
            <person name="Helps N.R."/>
            <person name="Tunggal B."/>
            <person name="Rivero F."/>
            <person name="John U."/>
            <person name="Schleicher M."/>
            <person name="Eichinger L."/>
            <person name="Platzer M."/>
            <person name="Noegel A.A."/>
            <person name="Schaap P."/>
            <person name="Gloeckner G."/>
        </authorList>
    </citation>
    <scope>NUCLEOTIDE SEQUENCE [LARGE SCALE GENOMIC DNA]</scope>
    <source>
        <strain evidence="3">ATCC 26659 / Pp 5 / PN500</strain>
    </source>
</reference>
<dbReference type="AlphaFoldDB" id="D3BCM2"/>
<name>D3BCM2_HETP5</name>
<evidence type="ECO:0000259" key="1">
    <source>
        <dbReference type="Pfam" id="PF01814"/>
    </source>
</evidence>
<gene>
    <name evidence="2" type="ORF">PPL_06247</name>
</gene>